<proteinExistence type="predicted"/>
<evidence type="ECO:0000313" key="1">
    <source>
        <dbReference type="EMBL" id="VBB68957.1"/>
    </source>
</evidence>
<accession>A0A484H515</accession>
<dbReference type="AlphaFoldDB" id="A0A484H515"/>
<sequence>MPGLLPPSFTEAFHAVNPVGRTLDRLTRDSVRISSCFVFSRAVTMANILL</sequence>
<reference evidence="1" key="1">
    <citation type="submission" date="2018-10" db="EMBL/GenBank/DDBJ databases">
        <authorList>
            <person name="Gruber-Vodicka H."/>
            <person name="Jaeckle O."/>
        </authorList>
    </citation>
    <scope>NUCLEOTIDE SEQUENCE</scope>
</reference>
<protein>
    <submittedName>
        <fullName evidence="1">Uncharacterized protein</fullName>
    </submittedName>
</protein>
<gene>
    <name evidence="1" type="ORF">RIEGSTA812A_PEG_430</name>
</gene>
<dbReference type="EMBL" id="LR026963">
    <property type="protein sequence ID" value="VBB68957.1"/>
    <property type="molecule type" value="Genomic_DNA"/>
</dbReference>
<organism evidence="1">
    <name type="scientific">invertebrate metagenome</name>
    <dbReference type="NCBI Taxonomy" id="1711999"/>
    <lineage>
        <taxon>unclassified sequences</taxon>
        <taxon>metagenomes</taxon>
        <taxon>organismal metagenomes</taxon>
    </lineage>
</organism>
<name>A0A484H515_9ZZZZ</name>